<evidence type="ECO:0000256" key="8">
    <source>
        <dbReference type="ARBA" id="ARBA00022692"/>
    </source>
</evidence>
<sequence length="124" mass="13527">MLKLGGYGVFKLSLILGDFLFKNAGILIVFSIMGGIIFRGICFVQSDLKLLIAYSSIVHIRIVLSGMLTIHNLGLGGAVIMIVGHGFCSSGLFCILGLTYNRTITRRIIINKGFISIIPICSFW</sequence>
<dbReference type="InterPro" id="IPR003918">
    <property type="entry name" value="NADH_UbQ_OxRdtase"/>
</dbReference>
<keyword evidence="13 20" id="KW-0830">Ubiquinone</keyword>
<evidence type="ECO:0000256" key="7">
    <source>
        <dbReference type="ARBA" id="ARBA00022660"/>
    </source>
</evidence>
<evidence type="ECO:0000256" key="2">
    <source>
        <dbReference type="ARBA" id="ARBA00004225"/>
    </source>
</evidence>
<protein>
    <recommendedName>
        <fullName evidence="5">NADH-ubiquinone oxidoreductase chain 4</fullName>
        <ecNumber evidence="4">7.1.1.2</ecNumber>
    </recommendedName>
    <alternativeName>
        <fullName evidence="16">NADH dehydrogenase subunit 4</fullName>
    </alternativeName>
</protein>
<dbReference type="InterPro" id="IPR001750">
    <property type="entry name" value="ND/Mrp_TM"/>
</dbReference>
<evidence type="ECO:0000313" key="20">
    <source>
        <dbReference type="EMBL" id="CAG6633304.1"/>
    </source>
</evidence>
<evidence type="ECO:0000256" key="11">
    <source>
        <dbReference type="ARBA" id="ARBA00022989"/>
    </source>
</evidence>
<keyword evidence="15 18" id="KW-0472">Membrane</keyword>
<dbReference type="EMBL" id="HBUF01082314">
    <property type="protein sequence ID" value="CAG6633304.1"/>
    <property type="molecule type" value="Transcribed_RNA"/>
</dbReference>
<evidence type="ECO:0000256" key="3">
    <source>
        <dbReference type="ARBA" id="ARBA00009025"/>
    </source>
</evidence>
<organism evidence="20">
    <name type="scientific">Cacopsylla melanoneura</name>
    <dbReference type="NCBI Taxonomy" id="428564"/>
    <lineage>
        <taxon>Eukaryota</taxon>
        <taxon>Metazoa</taxon>
        <taxon>Ecdysozoa</taxon>
        <taxon>Arthropoda</taxon>
        <taxon>Hexapoda</taxon>
        <taxon>Insecta</taxon>
        <taxon>Pterygota</taxon>
        <taxon>Neoptera</taxon>
        <taxon>Paraneoptera</taxon>
        <taxon>Hemiptera</taxon>
        <taxon>Sternorrhyncha</taxon>
        <taxon>Psylloidea</taxon>
        <taxon>Psyllidae</taxon>
        <taxon>Psyllinae</taxon>
        <taxon>Cacopsylla</taxon>
    </lineage>
</organism>
<evidence type="ECO:0000256" key="12">
    <source>
        <dbReference type="ARBA" id="ARBA00023027"/>
    </source>
</evidence>
<dbReference type="EMBL" id="HBUF01082311">
    <property type="protein sequence ID" value="CAG6633298.1"/>
    <property type="molecule type" value="Transcribed_RNA"/>
</dbReference>
<feature type="transmembrane region" description="Helical" evidence="18">
    <location>
        <begin position="50"/>
        <end position="70"/>
    </location>
</feature>
<keyword evidence="9" id="KW-1278">Translocase</keyword>
<evidence type="ECO:0000256" key="17">
    <source>
        <dbReference type="ARBA" id="ARBA00049551"/>
    </source>
</evidence>
<accession>A0A8D8VTP1</accession>
<feature type="transmembrane region" description="Helical" evidence="18">
    <location>
        <begin position="20"/>
        <end position="38"/>
    </location>
</feature>
<dbReference type="PANTHER" id="PTHR43507">
    <property type="entry name" value="NADH-UBIQUINONE OXIDOREDUCTASE CHAIN 4"/>
    <property type="match status" value="1"/>
</dbReference>
<evidence type="ECO:0000256" key="5">
    <source>
        <dbReference type="ARBA" id="ARBA00021006"/>
    </source>
</evidence>
<keyword evidence="11 18" id="KW-1133">Transmembrane helix</keyword>
<keyword evidence="14" id="KW-0496">Mitochondrion</keyword>
<evidence type="ECO:0000256" key="9">
    <source>
        <dbReference type="ARBA" id="ARBA00022967"/>
    </source>
</evidence>
<dbReference type="GO" id="GO:0042773">
    <property type="term" value="P:ATP synthesis coupled electron transport"/>
    <property type="evidence" value="ECO:0007669"/>
    <property type="project" value="InterPro"/>
</dbReference>
<evidence type="ECO:0000256" key="4">
    <source>
        <dbReference type="ARBA" id="ARBA00012944"/>
    </source>
</evidence>
<evidence type="ECO:0000256" key="18">
    <source>
        <dbReference type="SAM" id="Phobius"/>
    </source>
</evidence>
<dbReference type="GO" id="GO:0048039">
    <property type="term" value="F:ubiquinone binding"/>
    <property type="evidence" value="ECO:0007669"/>
    <property type="project" value="TreeGrafter"/>
</dbReference>
<dbReference type="EC" id="7.1.1.2" evidence="4"/>
<feature type="domain" description="NADH:quinone oxidoreductase/Mrp antiporter transmembrane" evidence="19">
    <location>
        <begin position="1"/>
        <end position="124"/>
    </location>
</feature>
<comment type="catalytic activity">
    <reaction evidence="17">
        <text>a ubiquinone + NADH + 5 H(+)(in) = a ubiquinol + NAD(+) + 4 H(+)(out)</text>
        <dbReference type="Rhea" id="RHEA:29091"/>
        <dbReference type="Rhea" id="RHEA-COMP:9565"/>
        <dbReference type="Rhea" id="RHEA-COMP:9566"/>
        <dbReference type="ChEBI" id="CHEBI:15378"/>
        <dbReference type="ChEBI" id="CHEBI:16389"/>
        <dbReference type="ChEBI" id="CHEBI:17976"/>
        <dbReference type="ChEBI" id="CHEBI:57540"/>
        <dbReference type="ChEBI" id="CHEBI:57945"/>
        <dbReference type="EC" id="7.1.1.2"/>
    </reaction>
</comment>
<evidence type="ECO:0000256" key="15">
    <source>
        <dbReference type="ARBA" id="ARBA00023136"/>
    </source>
</evidence>
<reference evidence="20" key="1">
    <citation type="submission" date="2021-05" db="EMBL/GenBank/DDBJ databases">
        <authorList>
            <person name="Alioto T."/>
            <person name="Alioto T."/>
            <person name="Gomez Garrido J."/>
        </authorList>
    </citation>
    <scope>NUCLEOTIDE SEQUENCE</scope>
</reference>
<dbReference type="EMBL" id="HBUF01082313">
    <property type="protein sequence ID" value="CAG6633302.1"/>
    <property type="molecule type" value="Transcribed_RNA"/>
</dbReference>
<keyword evidence="7" id="KW-0679">Respiratory chain</keyword>
<dbReference type="PANTHER" id="PTHR43507:SF20">
    <property type="entry name" value="NADH-UBIQUINONE OXIDOREDUCTASE CHAIN 4"/>
    <property type="match status" value="1"/>
</dbReference>
<keyword evidence="8 18" id="KW-0812">Transmembrane</keyword>
<dbReference type="AlphaFoldDB" id="A0A8D8VTP1"/>
<comment type="subcellular location">
    <subcellularLocation>
        <location evidence="2">Mitochondrion membrane</location>
        <topology evidence="2">Multi-pass membrane protein</topology>
    </subcellularLocation>
</comment>
<evidence type="ECO:0000256" key="6">
    <source>
        <dbReference type="ARBA" id="ARBA00022448"/>
    </source>
</evidence>
<evidence type="ECO:0000256" key="13">
    <source>
        <dbReference type="ARBA" id="ARBA00023075"/>
    </source>
</evidence>
<keyword evidence="12" id="KW-0520">NAD</keyword>
<dbReference type="GO" id="GO:0003954">
    <property type="term" value="F:NADH dehydrogenase activity"/>
    <property type="evidence" value="ECO:0007669"/>
    <property type="project" value="TreeGrafter"/>
</dbReference>
<comment type="function">
    <text evidence="1">Core subunit of the mitochondrial membrane respiratory chain NADH dehydrogenase (Complex I) that is believed to belong to the minimal assembly required for catalysis. Complex I functions in the transfer of electrons from NADH to the respiratory chain. The immediate electron acceptor for the enzyme is believed to be ubiquinone.</text>
</comment>
<dbReference type="GO" id="GO:0015990">
    <property type="term" value="P:electron transport coupled proton transport"/>
    <property type="evidence" value="ECO:0007669"/>
    <property type="project" value="TreeGrafter"/>
</dbReference>
<dbReference type="GO" id="GO:0031966">
    <property type="term" value="C:mitochondrial membrane"/>
    <property type="evidence" value="ECO:0007669"/>
    <property type="project" value="UniProtKB-SubCell"/>
</dbReference>
<dbReference type="EMBL" id="HBUF01082315">
    <property type="protein sequence ID" value="CAG6633306.1"/>
    <property type="molecule type" value="Transcribed_RNA"/>
</dbReference>
<evidence type="ECO:0000256" key="16">
    <source>
        <dbReference type="ARBA" id="ARBA00031025"/>
    </source>
</evidence>
<dbReference type="GO" id="GO:0008137">
    <property type="term" value="F:NADH dehydrogenase (ubiquinone) activity"/>
    <property type="evidence" value="ECO:0007669"/>
    <property type="project" value="UniProtKB-EC"/>
</dbReference>
<dbReference type="Pfam" id="PF00361">
    <property type="entry name" value="Proton_antipo_M"/>
    <property type="match status" value="1"/>
</dbReference>
<name>A0A8D8VTP1_9HEMI</name>
<evidence type="ECO:0000259" key="19">
    <source>
        <dbReference type="Pfam" id="PF00361"/>
    </source>
</evidence>
<dbReference type="EMBL" id="HBUF01082312">
    <property type="protein sequence ID" value="CAG6633300.1"/>
    <property type="molecule type" value="Transcribed_RNA"/>
</dbReference>
<evidence type="ECO:0000256" key="1">
    <source>
        <dbReference type="ARBA" id="ARBA00003257"/>
    </source>
</evidence>
<keyword evidence="10" id="KW-0249">Electron transport</keyword>
<keyword evidence="6" id="KW-0813">Transport</keyword>
<comment type="similarity">
    <text evidence="3">Belongs to the complex I subunit 4 family.</text>
</comment>
<feature type="transmembrane region" description="Helical" evidence="18">
    <location>
        <begin position="76"/>
        <end position="100"/>
    </location>
</feature>
<proteinExistence type="inferred from homology"/>
<evidence type="ECO:0000256" key="10">
    <source>
        <dbReference type="ARBA" id="ARBA00022982"/>
    </source>
</evidence>
<evidence type="ECO:0000256" key="14">
    <source>
        <dbReference type="ARBA" id="ARBA00023128"/>
    </source>
</evidence>